<dbReference type="Gene3D" id="3.40.30.10">
    <property type="entry name" value="Glutaredoxin"/>
    <property type="match status" value="1"/>
</dbReference>
<keyword evidence="10" id="KW-1185">Reference proteome</keyword>
<dbReference type="EMBL" id="MCGR01000052">
    <property type="protein sequence ID" value="ORY72394.1"/>
    <property type="molecule type" value="Genomic_DNA"/>
</dbReference>
<accession>A0A1Y2EM48</accession>
<comment type="similarity">
    <text evidence="1 5">Belongs to the GST superfamily.</text>
</comment>
<evidence type="ECO:0000313" key="9">
    <source>
        <dbReference type="EMBL" id="ORY72394.1"/>
    </source>
</evidence>
<evidence type="ECO:0000256" key="1">
    <source>
        <dbReference type="ARBA" id="ARBA00007409"/>
    </source>
</evidence>
<sequence>MSSPKIVVHWLDDSRAQRILWLLEELELPYEVKIYKRTSEKLAPPELKAIHPLGKSPVVTIEEEGKPKVTLAESGAITEVLLERYGGGKLFVPPTADLQKRADFLYWLHFAEGSAMLPLMLTIIFAQVVKQVPFFLRFIINQVSAGVHQIFIQPRMKQNFALINSTLEGKDFLVGDELTGADAMVFFVAEGLVASKGLDKWPNVAAWYKRMQARPAFQRAEAKGGKNDLSVFLK</sequence>
<dbReference type="InterPro" id="IPR010987">
    <property type="entry name" value="Glutathione-S-Trfase_C-like"/>
</dbReference>
<dbReference type="CDD" id="cd03189">
    <property type="entry name" value="GST_C_GTT1_like"/>
    <property type="match status" value="1"/>
</dbReference>
<dbReference type="PROSITE" id="PS50404">
    <property type="entry name" value="GST_NTER"/>
    <property type="match status" value="1"/>
</dbReference>
<dbReference type="Pfam" id="PF02798">
    <property type="entry name" value="GST_N"/>
    <property type="match status" value="1"/>
</dbReference>
<dbReference type="InParanoid" id="A0A1Y2EM48"/>
<dbReference type="GO" id="GO:0005737">
    <property type="term" value="C:cytoplasm"/>
    <property type="evidence" value="ECO:0007669"/>
    <property type="project" value="UniProtKB-ARBA"/>
</dbReference>
<dbReference type="InterPro" id="IPR040079">
    <property type="entry name" value="Glutathione_S-Trfase"/>
</dbReference>
<dbReference type="Gene3D" id="1.20.1050.10">
    <property type="match status" value="1"/>
</dbReference>
<dbReference type="InterPro" id="IPR036249">
    <property type="entry name" value="Thioredoxin-like_sf"/>
</dbReference>
<feature type="transmembrane region" description="Helical" evidence="6">
    <location>
        <begin position="104"/>
        <end position="128"/>
    </location>
</feature>
<keyword evidence="6" id="KW-0812">Transmembrane</keyword>
<dbReference type="InterPro" id="IPR004046">
    <property type="entry name" value="GST_C"/>
</dbReference>
<evidence type="ECO:0000256" key="3">
    <source>
        <dbReference type="ARBA" id="ARBA00022679"/>
    </source>
</evidence>
<comment type="caution">
    <text evidence="9">The sequence shown here is derived from an EMBL/GenBank/DDBJ whole genome shotgun (WGS) entry which is preliminary data.</text>
</comment>
<dbReference type="SFLD" id="SFLDS00019">
    <property type="entry name" value="Glutathione_Transferase_(cytos"/>
    <property type="match status" value="1"/>
</dbReference>
<dbReference type="SFLD" id="SFLDG01150">
    <property type="entry name" value="Main.1:_Beta-like"/>
    <property type="match status" value="1"/>
</dbReference>
<dbReference type="CDD" id="cd03046">
    <property type="entry name" value="GST_N_GTT1_like"/>
    <property type="match status" value="1"/>
</dbReference>
<dbReference type="Pfam" id="PF00043">
    <property type="entry name" value="GST_C"/>
    <property type="match status" value="1"/>
</dbReference>
<dbReference type="SUPFAM" id="SSF47616">
    <property type="entry name" value="GST C-terminal domain-like"/>
    <property type="match status" value="1"/>
</dbReference>
<name>A0A1Y2EM48_9BASI</name>
<evidence type="ECO:0000256" key="6">
    <source>
        <dbReference type="SAM" id="Phobius"/>
    </source>
</evidence>
<dbReference type="OrthoDB" id="2098326at2759"/>
<evidence type="ECO:0000256" key="4">
    <source>
        <dbReference type="ARBA" id="ARBA00047960"/>
    </source>
</evidence>
<proteinExistence type="inferred from homology"/>
<dbReference type="PROSITE" id="PS50405">
    <property type="entry name" value="GST_CTER"/>
    <property type="match status" value="1"/>
</dbReference>
<keyword evidence="6" id="KW-1133">Transmembrane helix</keyword>
<dbReference type="SUPFAM" id="SSF52833">
    <property type="entry name" value="Thioredoxin-like"/>
    <property type="match status" value="1"/>
</dbReference>
<dbReference type="Proteomes" id="UP000193467">
    <property type="component" value="Unassembled WGS sequence"/>
</dbReference>
<dbReference type="AlphaFoldDB" id="A0A1Y2EM48"/>
<evidence type="ECO:0000259" key="7">
    <source>
        <dbReference type="PROSITE" id="PS50404"/>
    </source>
</evidence>
<dbReference type="FunFam" id="3.40.30.10:FF:000156">
    <property type="entry name" value="Glutathione S-transferase 1"/>
    <property type="match status" value="1"/>
</dbReference>
<evidence type="ECO:0000313" key="10">
    <source>
        <dbReference type="Proteomes" id="UP000193467"/>
    </source>
</evidence>
<dbReference type="PANTHER" id="PTHR44051:SF9">
    <property type="entry name" value="GLUTATHIONE S-TRANSFERASE 1"/>
    <property type="match status" value="1"/>
</dbReference>
<dbReference type="GO" id="GO:0004364">
    <property type="term" value="F:glutathione transferase activity"/>
    <property type="evidence" value="ECO:0007669"/>
    <property type="project" value="UniProtKB-EC"/>
</dbReference>
<dbReference type="EC" id="2.5.1.18" evidence="2"/>
<comment type="catalytic activity">
    <reaction evidence="4">
        <text>RX + glutathione = an S-substituted glutathione + a halide anion + H(+)</text>
        <dbReference type="Rhea" id="RHEA:16437"/>
        <dbReference type="ChEBI" id="CHEBI:15378"/>
        <dbReference type="ChEBI" id="CHEBI:16042"/>
        <dbReference type="ChEBI" id="CHEBI:17792"/>
        <dbReference type="ChEBI" id="CHEBI:57925"/>
        <dbReference type="ChEBI" id="CHEBI:90779"/>
        <dbReference type="EC" id="2.5.1.18"/>
    </reaction>
</comment>
<dbReference type="GO" id="GO:0004602">
    <property type="term" value="F:glutathione peroxidase activity"/>
    <property type="evidence" value="ECO:0007669"/>
    <property type="project" value="UniProtKB-ARBA"/>
</dbReference>
<gene>
    <name evidence="9" type="ORF">BCR35DRAFT_282102</name>
</gene>
<evidence type="ECO:0000256" key="5">
    <source>
        <dbReference type="RuleBase" id="RU003494"/>
    </source>
</evidence>
<dbReference type="PANTHER" id="PTHR44051">
    <property type="entry name" value="GLUTATHIONE S-TRANSFERASE-RELATED"/>
    <property type="match status" value="1"/>
</dbReference>
<dbReference type="SFLD" id="SFLDG00358">
    <property type="entry name" value="Main_(cytGST)"/>
    <property type="match status" value="1"/>
</dbReference>
<feature type="domain" description="GST C-terminal" evidence="8">
    <location>
        <begin position="97"/>
        <end position="234"/>
    </location>
</feature>
<dbReference type="InterPro" id="IPR036282">
    <property type="entry name" value="Glutathione-S-Trfase_C_sf"/>
</dbReference>
<reference evidence="9 10" key="1">
    <citation type="submission" date="2016-07" db="EMBL/GenBank/DDBJ databases">
        <title>Pervasive Adenine N6-methylation of Active Genes in Fungi.</title>
        <authorList>
            <consortium name="DOE Joint Genome Institute"/>
            <person name="Mondo S.J."/>
            <person name="Dannebaum R.O."/>
            <person name="Kuo R.C."/>
            <person name="Labutti K."/>
            <person name="Haridas S."/>
            <person name="Kuo A."/>
            <person name="Salamov A."/>
            <person name="Ahrendt S.R."/>
            <person name="Lipzen A."/>
            <person name="Sullivan W."/>
            <person name="Andreopoulos W.B."/>
            <person name="Clum A."/>
            <person name="Lindquist E."/>
            <person name="Daum C."/>
            <person name="Ramamoorthy G.K."/>
            <person name="Gryganskyi A."/>
            <person name="Culley D."/>
            <person name="Magnuson J.K."/>
            <person name="James T.Y."/>
            <person name="O'Malley M.A."/>
            <person name="Stajich J.E."/>
            <person name="Spatafora J.W."/>
            <person name="Visel A."/>
            <person name="Grigoriev I.V."/>
        </authorList>
    </citation>
    <scope>NUCLEOTIDE SEQUENCE [LARGE SCALE GENOMIC DNA]</scope>
    <source>
        <strain evidence="9 10">62-1032</strain>
    </source>
</reference>
<feature type="domain" description="GST N-terminal" evidence="7">
    <location>
        <begin position="3"/>
        <end position="89"/>
    </location>
</feature>
<dbReference type="InterPro" id="IPR004045">
    <property type="entry name" value="Glutathione_S-Trfase_N"/>
</dbReference>
<evidence type="ECO:0000259" key="8">
    <source>
        <dbReference type="PROSITE" id="PS50405"/>
    </source>
</evidence>
<dbReference type="STRING" id="106004.A0A1Y2EM48"/>
<keyword evidence="3 9" id="KW-0808">Transferase</keyword>
<evidence type="ECO:0000256" key="2">
    <source>
        <dbReference type="ARBA" id="ARBA00012452"/>
    </source>
</evidence>
<keyword evidence="6" id="KW-0472">Membrane</keyword>
<protein>
    <recommendedName>
        <fullName evidence="2">glutathione transferase</fullName>
        <ecNumber evidence="2">2.5.1.18</ecNumber>
    </recommendedName>
</protein>
<dbReference type="FunCoup" id="A0A1Y2EM48">
    <property type="interactions" value="302"/>
</dbReference>
<organism evidence="9 10">
    <name type="scientific">Leucosporidium creatinivorum</name>
    <dbReference type="NCBI Taxonomy" id="106004"/>
    <lineage>
        <taxon>Eukaryota</taxon>
        <taxon>Fungi</taxon>
        <taxon>Dikarya</taxon>
        <taxon>Basidiomycota</taxon>
        <taxon>Pucciniomycotina</taxon>
        <taxon>Microbotryomycetes</taxon>
        <taxon>Leucosporidiales</taxon>
        <taxon>Leucosporidium</taxon>
    </lineage>
</organism>